<dbReference type="AlphaFoldDB" id="A0A022PSU1"/>
<evidence type="ECO:0000313" key="3">
    <source>
        <dbReference type="Proteomes" id="UP000030748"/>
    </source>
</evidence>
<dbReference type="PANTHER" id="PTHR46162">
    <property type="entry name" value="TRAF-LIKE FAMILY PROTEIN"/>
    <property type="match status" value="1"/>
</dbReference>
<keyword evidence="3" id="KW-1185">Reference proteome</keyword>
<dbReference type="SMART" id="SM00061">
    <property type="entry name" value="MATH"/>
    <property type="match status" value="2"/>
</dbReference>
<dbReference type="PANTHER" id="PTHR46162:SF20">
    <property type="entry name" value="UBIQUITIN CARBOXYL-TERMINAL HYDROLASE 7-LIKE ISOFORM X1"/>
    <property type="match status" value="1"/>
</dbReference>
<name>A0A022PSU1_ERYGU</name>
<accession>A0A022PSU1</accession>
<dbReference type="SUPFAM" id="SSF49599">
    <property type="entry name" value="TRAF domain-like"/>
    <property type="match status" value="2"/>
</dbReference>
<sequence length="297" mass="34188">MLETRDAPPAHFLTKIESFSLLSEYRISKYESKVFEVDGYKWRLVIYPNGDEGQIKGNNVSVYLAMADTSSLPVDWEIYADFTIFLYDQFSDNYLCFRGNVRRFHATKSKWGFPKFMSKKSLRDQSSGYLVKDNLVLGAEVFVMKKQRIVESVTVLKPMYTRLRDWKIVEFSKLEGVWVSEEFNMRDVEWKLKLYPNGYFDSNGDVSSKGNAMSMSLVCVSAEKFTVHQKVKAKFHMRLKGRSDHDSGKLSHWFTSSSTCCGQSAFISLAKLRDPENGFLVDDCCTVQVEIFVQLVA</sequence>
<proteinExistence type="predicted"/>
<feature type="domain" description="MATH" evidence="1">
    <location>
        <begin position="161"/>
        <end position="291"/>
    </location>
</feature>
<dbReference type="Proteomes" id="UP000030748">
    <property type="component" value="Unassembled WGS sequence"/>
</dbReference>
<evidence type="ECO:0000313" key="2">
    <source>
        <dbReference type="EMBL" id="EYU18579.1"/>
    </source>
</evidence>
<dbReference type="eggNOG" id="KOG1987">
    <property type="taxonomic scope" value="Eukaryota"/>
</dbReference>
<feature type="domain" description="MATH" evidence="1">
    <location>
        <begin position="9"/>
        <end position="141"/>
    </location>
</feature>
<dbReference type="InterPro" id="IPR002083">
    <property type="entry name" value="MATH/TRAF_dom"/>
</dbReference>
<dbReference type="PROSITE" id="PS50144">
    <property type="entry name" value="MATH"/>
    <property type="match status" value="2"/>
</dbReference>
<dbReference type="EMBL" id="KI632325">
    <property type="protein sequence ID" value="EYU18579.1"/>
    <property type="molecule type" value="Genomic_DNA"/>
</dbReference>
<organism evidence="2 3">
    <name type="scientific">Erythranthe guttata</name>
    <name type="common">Yellow monkey flower</name>
    <name type="synonym">Mimulus guttatus</name>
    <dbReference type="NCBI Taxonomy" id="4155"/>
    <lineage>
        <taxon>Eukaryota</taxon>
        <taxon>Viridiplantae</taxon>
        <taxon>Streptophyta</taxon>
        <taxon>Embryophyta</taxon>
        <taxon>Tracheophyta</taxon>
        <taxon>Spermatophyta</taxon>
        <taxon>Magnoliopsida</taxon>
        <taxon>eudicotyledons</taxon>
        <taxon>Gunneridae</taxon>
        <taxon>Pentapetalae</taxon>
        <taxon>asterids</taxon>
        <taxon>lamiids</taxon>
        <taxon>Lamiales</taxon>
        <taxon>Phrymaceae</taxon>
        <taxon>Erythranthe</taxon>
    </lineage>
</organism>
<gene>
    <name evidence="2" type="ORF">MIMGU_mgv1a026065mg</name>
</gene>
<protein>
    <recommendedName>
        <fullName evidence="1">MATH domain-containing protein</fullName>
    </recommendedName>
</protein>
<dbReference type="Pfam" id="PF22486">
    <property type="entry name" value="MATH_2"/>
    <property type="match status" value="2"/>
</dbReference>
<dbReference type="InterPro" id="IPR008974">
    <property type="entry name" value="TRAF-like"/>
</dbReference>
<dbReference type="CDD" id="cd00121">
    <property type="entry name" value="MATH"/>
    <property type="match status" value="2"/>
</dbReference>
<evidence type="ECO:0000259" key="1">
    <source>
        <dbReference type="PROSITE" id="PS50144"/>
    </source>
</evidence>
<dbReference type="Gene3D" id="2.60.210.10">
    <property type="entry name" value="Apoptosis, Tumor Necrosis Factor Receptor Associated Protein 2, Chain A"/>
    <property type="match status" value="2"/>
</dbReference>
<reference evidence="2 3" key="1">
    <citation type="journal article" date="2013" name="Proc. Natl. Acad. Sci. U.S.A.">
        <title>Fine-scale variation in meiotic recombination in Mimulus inferred from population shotgun sequencing.</title>
        <authorList>
            <person name="Hellsten U."/>
            <person name="Wright K.M."/>
            <person name="Jenkins J."/>
            <person name="Shu S."/>
            <person name="Yuan Y."/>
            <person name="Wessler S.R."/>
            <person name="Schmutz J."/>
            <person name="Willis J.H."/>
            <person name="Rokhsar D.S."/>
        </authorList>
    </citation>
    <scope>NUCLEOTIDE SEQUENCE [LARGE SCALE GENOMIC DNA]</scope>
    <source>
        <strain evidence="3">cv. DUN x IM62</strain>
    </source>
</reference>